<dbReference type="PANTHER" id="PTHR31973">
    <property type="entry name" value="POLYPROTEIN, PUTATIVE-RELATED"/>
    <property type="match status" value="1"/>
</dbReference>
<evidence type="ECO:0000259" key="2">
    <source>
        <dbReference type="Pfam" id="PF03108"/>
    </source>
</evidence>
<feature type="compositionally biased region" description="Acidic residues" evidence="1">
    <location>
        <begin position="1"/>
        <end position="20"/>
    </location>
</feature>
<name>A0AAD9X3E9_9ROSI</name>
<feature type="region of interest" description="Disordered" evidence="1">
    <location>
        <begin position="1"/>
        <end position="34"/>
    </location>
</feature>
<accession>A0AAD9X3E9</accession>
<dbReference type="AlphaFoldDB" id="A0AAD9X3E9"/>
<protein>
    <recommendedName>
        <fullName evidence="2">Transposase MuDR plant domain-containing protein</fullName>
    </recommendedName>
</protein>
<dbReference type="InterPro" id="IPR004332">
    <property type="entry name" value="Transposase_MuDR"/>
</dbReference>
<gene>
    <name evidence="3" type="ORF">Ddye_011970</name>
</gene>
<comment type="caution">
    <text evidence="3">The sequence shown here is derived from an EMBL/GenBank/DDBJ whole genome shotgun (WGS) entry which is preliminary data.</text>
</comment>
<dbReference type="EMBL" id="JANJYI010000004">
    <property type="protein sequence ID" value="KAK2652114.1"/>
    <property type="molecule type" value="Genomic_DNA"/>
</dbReference>
<evidence type="ECO:0000313" key="3">
    <source>
        <dbReference type="EMBL" id="KAK2652114.1"/>
    </source>
</evidence>
<evidence type="ECO:0000256" key="1">
    <source>
        <dbReference type="SAM" id="MobiDB-lite"/>
    </source>
</evidence>
<reference evidence="3" key="1">
    <citation type="journal article" date="2023" name="Plant J.">
        <title>Genome sequences and population genomics provide insights into the demographic history, inbreeding, and mutation load of two 'living fossil' tree species of Dipteronia.</title>
        <authorList>
            <person name="Feng Y."/>
            <person name="Comes H.P."/>
            <person name="Chen J."/>
            <person name="Zhu S."/>
            <person name="Lu R."/>
            <person name="Zhang X."/>
            <person name="Li P."/>
            <person name="Qiu J."/>
            <person name="Olsen K.M."/>
            <person name="Qiu Y."/>
        </authorList>
    </citation>
    <scope>NUCLEOTIDE SEQUENCE</scope>
    <source>
        <strain evidence="3">KIB01</strain>
    </source>
</reference>
<dbReference type="PANTHER" id="PTHR31973:SF187">
    <property type="entry name" value="MUTATOR TRANSPOSASE MUDRA PROTEIN"/>
    <property type="match status" value="1"/>
</dbReference>
<sequence length="366" mass="42522">MLNYDGDSEKDDDKDDEEGEIGEREGMQDNYGQVPIVDNYVTDGNDEIIKECIDLFEGYQSKYDNEYFSNSNHELEMVKISKLMKGQTFDNAIQMREIFREYAIQRGVVLKREKKDNVRLTCTRLGDGCPWRAHGSCLIDRILFMIKTLVDEHECHRVYNNKEVKAKWIAYRFENLMKSNPSVSVKVIGDLLRDNYKVSVSIQRIYKGFRPFIGVDGCHLKRPFIGVLLFAMALDANSGLLPLAVCICEKGEHYKKLFWRVMKSFKVFDFNEAMDEIGVINPAAQSWLQKIDTEHWFRFAYDQIISQAMAAISHYCGKSILKGKVSEFDHNNLTKSAYLQTYRDMIHPIPDQKRWPEVPVCLLIED</sequence>
<evidence type="ECO:0000313" key="4">
    <source>
        <dbReference type="Proteomes" id="UP001280121"/>
    </source>
</evidence>
<feature type="domain" description="Transposase MuDR plant" evidence="2">
    <location>
        <begin position="83"/>
        <end position="146"/>
    </location>
</feature>
<proteinExistence type="predicted"/>
<organism evidence="3 4">
    <name type="scientific">Dipteronia dyeriana</name>
    <dbReference type="NCBI Taxonomy" id="168575"/>
    <lineage>
        <taxon>Eukaryota</taxon>
        <taxon>Viridiplantae</taxon>
        <taxon>Streptophyta</taxon>
        <taxon>Embryophyta</taxon>
        <taxon>Tracheophyta</taxon>
        <taxon>Spermatophyta</taxon>
        <taxon>Magnoliopsida</taxon>
        <taxon>eudicotyledons</taxon>
        <taxon>Gunneridae</taxon>
        <taxon>Pentapetalae</taxon>
        <taxon>rosids</taxon>
        <taxon>malvids</taxon>
        <taxon>Sapindales</taxon>
        <taxon>Sapindaceae</taxon>
        <taxon>Hippocastanoideae</taxon>
        <taxon>Acereae</taxon>
        <taxon>Dipteronia</taxon>
    </lineage>
</organism>
<keyword evidence="4" id="KW-1185">Reference proteome</keyword>
<dbReference type="Pfam" id="PF03108">
    <property type="entry name" value="DBD_Tnp_Mut"/>
    <property type="match status" value="1"/>
</dbReference>
<dbReference type="Proteomes" id="UP001280121">
    <property type="component" value="Unassembled WGS sequence"/>
</dbReference>